<name>A0A0U1QT09_9BACL</name>
<evidence type="ECO:0000256" key="7">
    <source>
        <dbReference type="ARBA" id="ARBA00023136"/>
    </source>
</evidence>
<dbReference type="NCBIfam" id="TIGR00912">
    <property type="entry name" value="2A0309"/>
    <property type="match status" value="1"/>
</dbReference>
<feature type="transmembrane region" description="Helical" evidence="8">
    <location>
        <begin position="334"/>
        <end position="358"/>
    </location>
</feature>
<dbReference type="Proteomes" id="UP000035553">
    <property type="component" value="Unassembled WGS sequence"/>
</dbReference>
<comment type="caution">
    <text evidence="9">The sequence shown here is derived from an EMBL/GenBank/DDBJ whole genome shotgun (WGS) entry which is preliminary data.</text>
</comment>
<sequence length="369" mass="41500">MIQSERISVFQFYLPIFVGIITTGVLTMPLVLYQAAEQNLWLPLIVGSLSGYVAVAVVSYLYHCYPQQTIIEILQQRMGRVIGTGCALLLILCLVLQGVYITREYQMYLSINFYLYMPPFILIGLLLAVVLYAIRQGIEVLVRCAVLFAPLILGIHLLICILIIPELSPYRLLPLLDHGLLAPLQGTLAPIVWFSQFIWCAFYMPAVDVPAKKMFVSGCWFVLATTVALLIIFAVVISFLGDATVQYLYPFDMVERYVQITGILERSSVLFMIVWLLGIFVKVASLLFILNLAVAQTGRGMRYRKTSIPVTVVFFLIVLALFPTNESLQHEGRLVLYLCSVAGNLVIPLLLVIFLLIFRKAKGKTRMQS</sequence>
<feature type="transmembrane region" description="Helical" evidence="8">
    <location>
        <begin position="219"/>
        <end position="249"/>
    </location>
</feature>
<evidence type="ECO:0000256" key="6">
    <source>
        <dbReference type="ARBA" id="ARBA00022989"/>
    </source>
</evidence>
<dbReference type="RefSeq" id="WP_010027133.1">
    <property type="nucleotide sequence ID" value="NZ_AFVQ02000005.1"/>
</dbReference>
<feature type="transmembrane region" description="Helical" evidence="8">
    <location>
        <begin position="81"/>
        <end position="101"/>
    </location>
</feature>
<evidence type="ECO:0000256" key="5">
    <source>
        <dbReference type="ARBA" id="ARBA00022692"/>
    </source>
</evidence>
<proteinExistence type="inferred from homology"/>
<evidence type="ECO:0000313" key="10">
    <source>
        <dbReference type="Proteomes" id="UP000035553"/>
    </source>
</evidence>
<feature type="transmembrane region" description="Helical" evidence="8">
    <location>
        <begin position="269"/>
        <end position="294"/>
    </location>
</feature>
<dbReference type="Pfam" id="PF03845">
    <property type="entry name" value="Spore_permease"/>
    <property type="match status" value="1"/>
</dbReference>
<dbReference type="EMBL" id="AFVQ02000005">
    <property type="protein sequence ID" value="KLI03902.1"/>
    <property type="molecule type" value="Genomic_DNA"/>
</dbReference>
<evidence type="ECO:0000256" key="1">
    <source>
        <dbReference type="ARBA" id="ARBA00004141"/>
    </source>
</evidence>
<organism evidence="9 10">
    <name type="scientific">Sporolactobacillus inulinus CASD</name>
    <dbReference type="NCBI Taxonomy" id="1069536"/>
    <lineage>
        <taxon>Bacteria</taxon>
        <taxon>Bacillati</taxon>
        <taxon>Bacillota</taxon>
        <taxon>Bacilli</taxon>
        <taxon>Bacillales</taxon>
        <taxon>Sporolactobacillaceae</taxon>
        <taxon>Sporolactobacillus</taxon>
    </lineage>
</organism>
<keyword evidence="6 8" id="KW-1133">Transmembrane helix</keyword>
<dbReference type="PANTHER" id="PTHR34975">
    <property type="entry name" value="SPORE GERMINATION PROTEIN A2"/>
    <property type="match status" value="1"/>
</dbReference>
<feature type="transmembrane region" description="Helical" evidence="8">
    <location>
        <begin position="113"/>
        <end position="134"/>
    </location>
</feature>
<evidence type="ECO:0000313" key="9">
    <source>
        <dbReference type="EMBL" id="KLI03902.1"/>
    </source>
</evidence>
<feature type="transmembrane region" description="Helical" evidence="8">
    <location>
        <begin position="141"/>
        <end position="164"/>
    </location>
</feature>
<dbReference type="OrthoDB" id="2078716at2"/>
<dbReference type="AlphaFoldDB" id="A0A0U1QT09"/>
<accession>A0A0U1QT09</accession>
<dbReference type="STRING" id="1069536.SINU_00305"/>
<comment type="similarity">
    <text evidence="2">Belongs to the amino acid-polyamine-organocation (APC) superfamily. Spore germination protein (SGP) (TC 2.A.3.9) family.</text>
</comment>
<dbReference type="GO" id="GO:0009847">
    <property type="term" value="P:spore germination"/>
    <property type="evidence" value="ECO:0007669"/>
    <property type="project" value="InterPro"/>
</dbReference>
<feature type="transmembrane region" description="Helical" evidence="8">
    <location>
        <begin position="12"/>
        <end position="34"/>
    </location>
</feature>
<gene>
    <name evidence="9" type="ORF">SINU_00305</name>
</gene>
<evidence type="ECO:0000256" key="4">
    <source>
        <dbReference type="ARBA" id="ARBA00022544"/>
    </source>
</evidence>
<dbReference type="InterPro" id="IPR004761">
    <property type="entry name" value="Spore_GerAB"/>
</dbReference>
<feature type="transmembrane region" description="Helical" evidence="8">
    <location>
        <begin position="40"/>
        <end position="61"/>
    </location>
</feature>
<feature type="transmembrane region" description="Helical" evidence="8">
    <location>
        <begin position="306"/>
        <end position="322"/>
    </location>
</feature>
<keyword evidence="5 8" id="KW-0812">Transmembrane</keyword>
<reference evidence="9 10" key="1">
    <citation type="journal article" date="2011" name="J. Bacteriol.">
        <title>Draft genome sequence of Sporolactobacillus inulinus strain CASD, an efficient D-lactic acid-producing bacterium with high-concentration lactate tolerance capability.</title>
        <authorList>
            <person name="Yu B."/>
            <person name="Su F."/>
            <person name="Wang L."/>
            <person name="Xu K."/>
            <person name="Zhao B."/>
            <person name="Xu P."/>
        </authorList>
    </citation>
    <scope>NUCLEOTIDE SEQUENCE [LARGE SCALE GENOMIC DNA]</scope>
    <source>
        <strain evidence="9 10">CASD</strain>
    </source>
</reference>
<keyword evidence="4" id="KW-0309">Germination</keyword>
<evidence type="ECO:0000256" key="2">
    <source>
        <dbReference type="ARBA" id="ARBA00007998"/>
    </source>
</evidence>
<keyword evidence="10" id="KW-1185">Reference proteome</keyword>
<protein>
    <submittedName>
        <fullName evidence="9">Uncharacterized protein</fullName>
    </submittedName>
</protein>
<evidence type="ECO:0000256" key="8">
    <source>
        <dbReference type="SAM" id="Phobius"/>
    </source>
</evidence>
<keyword evidence="3" id="KW-0813">Transport</keyword>
<evidence type="ECO:0000256" key="3">
    <source>
        <dbReference type="ARBA" id="ARBA00022448"/>
    </source>
</evidence>
<comment type="subcellular location">
    <subcellularLocation>
        <location evidence="1">Membrane</location>
        <topology evidence="1">Multi-pass membrane protein</topology>
    </subcellularLocation>
</comment>
<dbReference type="GO" id="GO:0016020">
    <property type="term" value="C:membrane"/>
    <property type="evidence" value="ECO:0007669"/>
    <property type="project" value="UniProtKB-SubCell"/>
</dbReference>
<dbReference type="PANTHER" id="PTHR34975:SF2">
    <property type="entry name" value="SPORE GERMINATION PROTEIN A2"/>
    <property type="match status" value="1"/>
</dbReference>
<feature type="transmembrane region" description="Helical" evidence="8">
    <location>
        <begin position="184"/>
        <end position="207"/>
    </location>
</feature>
<keyword evidence="7 8" id="KW-0472">Membrane</keyword>